<comment type="similarity">
    <text evidence="1">Belongs to the LysR transcriptional regulatory family.</text>
</comment>
<dbReference type="InterPro" id="IPR036388">
    <property type="entry name" value="WH-like_DNA-bd_sf"/>
</dbReference>
<feature type="domain" description="HTH lysR-type" evidence="5">
    <location>
        <begin position="1"/>
        <end position="64"/>
    </location>
</feature>
<keyword evidence="4" id="KW-0804">Transcription</keyword>
<dbReference type="SUPFAM" id="SSF46785">
    <property type="entry name" value="Winged helix' DNA-binding domain"/>
    <property type="match status" value="1"/>
</dbReference>
<dbReference type="Gene3D" id="1.10.10.10">
    <property type="entry name" value="Winged helix-like DNA-binding domain superfamily/Winged helix DNA-binding domain"/>
    <property type="match status" value="1"/>
</dbReference>
<name>A0A0R0CKQ7_9GAMM</name>
<dbReference type="PATRIC" id="fig|344882.3.peg.2529"/>
<evidence type="ECO:0000256" key="2">
    <source>
        <dbReference type="ARBA" id="ARBA00023015"/>
    </source>
</evidence>
<gene>
    <name evidence="6" type="ORF">ABB29_05975</name>
</gene>
<organism evidence="6 7">
    <name type="scientific">Pseudoxanthomonas dokdonensis</name>
    <dbReference type="NCBI Taxonomy" id="344882"/>
    <lineage>
        <taxon>Bacteria</taxon>
        <taxon>Pseudomonadati</taxon>
        <taxon>Pseudomonadota</taxon>
        <taxon>Gammaproteobacteria</taxon>
        <taxon>Lysobacterales</taxon>
        <taxon>Lysobacteraceae</taxon>
        <taxon>Pseudoxanthomonas</taxon>
    </lineage>
</organism>
<evidence type="ECO:0000313" key="7">
    <source>
        <dbReference type="Proteomes" id="UP000052052"/>
    </source>
</evidence>
<dbReference type="PANTHER" id="PTHR30126">
    <property type="entry name" value="HTH-TYPE TRANSCRIPTIONAL REGULATOR"/>
    <property type="match status" value="1"/>
</dbReference>
<dbReference type="PRINTS" id="PR00039">
    <property type="entry name" value="HTHLYSR"/>
</dbReference>
<evidence type="ECO:0000313" key="6">
    <source>
        <dbReference type="EMBL" id="KRG70605.1"/>
    </source>
</evidence>
<dbReference type="OrthoDB" id="9808620at2"/>
<dbReference type="CDD" id="cd08420">
    <property type="entry name" value="PBP2_CysL_like"/>
    <property type="match status" value="1"/>
</dbReference>
<dbReference type="Proteomes" id="UP000052052">
    <property type="component" value="Unassembled WGS sequence"/>
</dbReference>
<dbReference type="Gene3D" id="3.40.190.290">
    <property type="match status" value="1"/>
</dbReference>
<accession>A0A0R0CKQ7</accession>
<evidence type="ECO:0000256" key="4">
    <source>
        <dbReference type="ARBA" id="ARBA00023163"/>
    </source>
</evidence>
<comment type="caution">
    <text evidence="6">The sequence shown here is derived from an EMBL/GenBank/DDBJ whole genome shotgun (WGS) entry which is preliminary data.</text>
</comment>
<dbReference type="Pfam" id="PF03466">
    <property type="entry name" value="LysR_substrate"/>
    <property type="match status" value="1"/>
</dbReference>
<dbReference type="GO" id="GO:0000976">
    <property type="term" value="F:transcription cis-regulatory region binding"/>
    <property type="evidence" value="ECO:0007669"/>
    <property type="project" value="TreeGrafter"/>
</dbReference>
<dbReference type="STRING" id="344882.ABB29_05975"/>
<dbReference type="InterPro" id="IPR036390">
    <property type="entry name" value="WH_DNA-bd_sf"/>
</dbReference>
<dbReference type="InterPro" id="IPR000847">
    <property type="entry name" value="LysR_HTH_N"/>
</dbReference>
<evidence type="ECO:0000256" key="1">
    <source>
        <dbReference type="ARBA" id="ARBA00009437"/>
    </source>
</evidence>
<dbReference type="PROSITE" id="PS50931">
    <property type="entry name" value="HTH_LYSR"/>
    <property type="match status" value="1"/>
</dbReference>
<dbReference type="Pfam" id="PF00126">
    <property type="entry name" value="HTH_1"/>
    <property type="match status" value="1"/>
</dbReference>
<keyword evidence="3" id="KW-0238">DNA-binding</keyword>
<dbReference type="FunFam" id="1.10.10.10:FF:000001">
    <property type="entry name" value="LysR family transcriptional regulator"/>
    <property type="match status" value="1"/>
</dbReference>
<keyword evidence="7" id="KW-1185">Reference proteome</keyword>
<proteinExistence type="inferred from homology"/>
<protein>
    <recommendedName>
        <fullName evidence="5">HTH lysR-type domain-containing protein</fullName>
    </recommendedName>
</protein>
<dbReference type="EMBL" id="LDJL01000005">
    <property type="protein sequence ID" value="KRG70605.1"/>
    <property type="molecule type" value="Genomic_DNA"/>
</dbReference>
<dbReference type="AlphaFoldDB" id="A0A0R0CKQ7"/>
<sequence length="303" mass="32646">MNLHRLRVFLAVVEHGGVSRAAQALCLTQSAVSKALKQLEHQLGLPLLERSPLDGKSLRGVQLTGHGEALHQHARVIFALEQAASDDMADRAQIKAGALRLGASTTIGGYWLPRWVARYKTLHPAIDVELRIGNTCDIAQALLDYRLDIGWVEGQVSETGIQAVPWREEPLVLVCGSQHPLAGTATVTAAMLTSCLWLTREAGSGTGQMIEAWLAQQSLLPERQLRMGSNEAIAQAVAAGDGVSLLPRVVVADLLQLQRVHVVAWPSSSASSLQRSLYQLTLAHRPPSPALRAFLALLDSVAL</sequence>
<dbReference type="PANTHER" id="PTHR30126:SF39">
    <property type="entry name" value="HTH-TYPE TRANSCRIPTIONAL REGULATOR CYSL"/>
    <property type="match status" value="1"/>
</dbReference>
<dbReference type="SUPFAM" id="SSF53850">
    <property type="entry name" value="Periplasmic binding protein-like II"/>
    <property type="match status" value="1"/>
</dbReference>
<evidence type="ECO:0000259" key="5">
    <source>
        <dbReference type="PROSITE" id="PS50931"/>
    </source>
</evidence>
<keyword evidence="2" id="KW-0805">Transcription regulation</keyword>
<dbReference type="GO" id="GO:0003700">
    <property type="term" value="F:DNA-binding transcription factor activity"/>
    <property type="evidence" value="ECO:0007669"/>
    <property type="project" value="InterPro"/>
</dbReference>
<evidence type="ECO:0000256" key="3">
    <source>
        <dbReference type="ARBA" id="ARBA00023125"/>
    </source>
</evidence>
<reference evidence="6 7" key="1">
    <citation type="submission" date="2015-05" db="EMBL/GenBank/DDBJ databases">
        <title>Genome sequencing and analysis of members of genus Stenotrophomonas.</title>
        <authorList>
            <person name="Patil P.P."/>
            <person name="Midha S."/>
            <person name="Patil P.B."/>
        </authorList>
    </citation>
    <scope>NUCLEOTIDE SEQUENCE [LARGE SCALE GENOMIC DNA]</scope>
    <source>
        <strain evidence="6 7">DSM 21858</strain>
    </source>
</reference>
<dbReference type="InterPro" id="IPR005119">
    <property type="entry name" value="LysR_subst-bd"/>
</dbReference>